<evidence type="ECO:0000313" key="6">
    <source>
        <dbReference type="EMBL" id="HIU62162.1"/>
    </source>
</evidence>
<dbReference type="InterPro" id="IPR036005">
    <property type="entry name" value="Creatinase/aminopeptidase-like"/>
</dbReference>
<keyword evidence="6" id="KW-0031">Aminopeptidase</keyword>
<keyword evidence="2" id="KW-0378">Hydrolase</keyword>
<dbReference type="PANTHER" id="PTHR46112">
    <property type="entry name" value="AMINOPEPTIDASE"/>
    <property type="match status" value="1"/>
</dbReference>
<feature type="domain" description="Creatinase N-terminal" evidence="5">
    <location>
        <begin position="6"/>
        <end position="129"/>
    </location>
</feature>
<evidence type="ECO:0000256" key="2">
    <source>
        <dbReference type="ARBA" id="ARBA00022801"/>
    </source>
</evidence>
<comment type="similarity">
    <text evidence="3">Belongs to the peptidase M24B family.</text>
</comment>
<evidence type="ECO:0000256" key="3">
    <source>
        <dbReference type="RuleBase" id="RU000590"/>
    </source>
</evidence>
<dbReference type="InterPro" id="IPR000994">
    <property type="entry name" value="Pept_M24"/>
</dbReference>
<dbReference type="Pfam" id="PF00557">
    <property type="entry name" value="Peptidase_M24"/>
    <property type="match status" value="1"/>
</dbReference>
<proteinExistence type="inferred from homology"/>
<evidence type="ECO:0000259" key="5">
    <source>
        <dbReference type="Pfam" id="PF01321"/>
    </source>
</evidence>
<feature type="domain" description="Peptidase M24" evidence="4">
    <location>
        <begin position="137"/>
        <end position="333"/>
    </location>
</feature>
<keyword evidence="1 3" id="KW-0479">Metal-binding</keyword>
<keyword evidence="6" id="KW-0645">Protease</keyword>
<dbReference type="Gene3D" id="3.90.230.10">
    <property type="entry name" value="Creatinase/methionine aminopeptidase superfamily"/>
    <property type="match status" value="1"/>
</dbReference>
<dbReference type="PROSITE" id="PS00491">
    <property type="entry name" value="PROLINE_PEPTIDASE"/>
    <property type="match status" value="1"/>
</dbReference>
<dbReference type="AlphaFoldDB" id="A0A9D1MKX3"/>
<dbReference type="InterPro" id="IPR000587">
    <property type="entry name" value="Creatinase_N"/>
</dbReference>
<dbReference type="Proteomes" id="UP000824145">
    <property type="component" value="Unassembled WGS sequence"/>
</dbReference>
<dbReference type="InterPro" id="IPR029149">
    <property type="entry name" value="Creatin/AminoP/Spt16_N"/>
</dbReference>
<dbReference type="SUPFAM" id="SSF53092">
    <property type="entry name" value="Creatinase/prolidase N-terminal domain"/>
    <property type="match status" value="1"/>
</dbReference>
<comment type="caution">
    <text evidence="6">The sequence shown here is derived from an EMBL/GenBank/DDBJ whole genome shotgun (WGS) entry which is preliminary data.</text>
</comment>
<reference evidence="6" key="2">
    <citation type="journal article" date="2021" name="PeerJ">
        <title>Extensive microbial diversity within the chicken gut microbiome revealed by metagenomics and culture.</title>
        <authorList>
            <person name="Gilroy R."/>
            <person name="Ravi A."/>
            <person name="Getino M."/>
            <person name="Pursley I."/>
            <person name="Horton D.L."/>
            <person name="Alikhan N.F."/>
            <person name="Baker D."/>
            <person name="Gharbi K."/>
            <person name="Hall N."/>
            <person name="Watson M."/>
            <person name="Adriaenssens E.M."/>
            <person name="Foster-Nyarko E."/>
            <person name="Jarju S."/>
            <person name="Secka A."/>
            <person name="Antonio M."/>
            <person name="Oren A."/>
            <person name="Chaudhuri R.R."/>
            <person name="La Ragione R."/>
            <person name="Hildebrand F."/>
            <person name="Pallen M.J."/>
        </authorList>
    </citation>
    <scope>NUCLEOTIDE SEQUENCE</scope>
    <source>
        <strain evidence="6">9366</strain>
    </source>
</reference>
<dbReference type="InterPro" id="IPR050659">
    <property type="entry name" value="Peptidase_M24B"/>
</dbReference>
<dbReference type="GO" id="GO:0004177">
    <property type="term" value="F:aminopeptidase activity"/>
    <property type="evidence" value="ECO:0007669"/>
    <property type="project" value="UniProtKB-KW"/>
</dbReference>
<dbReference type="Pfam" id="PF01321">
    <property type="entry name" value="Creatinase_N"/>
    <property type="match status" value="1"/>
</dbReference>
<organism evidence="6 7">
    <name type="scientific">Candidatus Caccalectryoclostridium excrementigallinarum</name>
    <dbReference type="NCBI Taxonomy" id="2840710"/>
    <lineage>
        <taxon>Bacteria</taxon>
        <taxon>Bacillati</taxon>
        <taxon>Bacillota</taxon>
        <taxon>Clostridia</taxon>
        <taxon>Christensenellales</taxon>
        <taxon>Christensenellaceae</taxon>
        <taxon>Christensenellaceae incertae sedis</taxon>
        <taxon>Candidatus Caccalectryoclostridium</taxon>
    </lineage>
</organism>
<gene>
    <name evidence="6" type="ORF">IAB07_00140</name>
</gene>
<accession>A0A9D1MKX3</accession>
<reference evidence="6" key="1">
    <citation type="submission" date="2020-10" db="EMBL/GenBank/DDBJ databases">
        <authorList>
            <person name="Gilroy R."/>
        </authorList>
    </citation>
    <scope>NUCLEOTIDE SEQUENCE</scope>
    <source>
        <strain evidence="6">9366</strain>
    </source>
</reference>
<dbReference type="SUPFAM" id="SSF55920">
    <property type="entry name" value="Creatinase/aminopeptidase"/>
    <property type="match status" value="1"/>
</dbReference>
<dbReference type="GO" id="GO:0046872">
    <property type="term" value="F:metal ion binding"/>
    <property type="evidence" value="ECO:0007669"/>
    <property type="project" value="UniProtKB-KW"/>
</dbReference>
<dbReference type="PANTHER" id="PTHR46112:SF2">
    <property type="entry name" value="XAA-PRO AMINOPEPTIDASE P-RELATED"/>
    <property type="match status" value="1"/>
</dbReference>
<evidence type="ECO:0000256" key="1">
    <source>
        <dbReference type="ARBA" id="ARBA00022723"/>
    </source>
</evidence>
<name>A0A9D1MKX3_9FIRM</name>
<evidence type="ECO:0000313" key="7">
    <source>
        <dbReference type="Proteomes" id="UP000824145"/>
    </source>
</evidence>
<dbReference type="EMBL" id="DVNJ01000001">
    <property type="protein sequence ID" value="HIU62162.1"/>
    <property type="molecule type" value="Genomic_DNA"/>
</dbReference>
<protein>
    <submittedName>
        <fullName evidence="6">Aminopeptidase P family protein</fullName>
    </submittedName>
</protein>
<dbReference type="Gene3D" id="3.40.350.10">
    <property type="entry name" value="Creatinase/prolidase N-terminal domain"/>
    <property type="match status" value="1"/>
</dbReference>
<dbReference type="InterPro" id="IPR001131">
    <property type="entry name" value="Peptidase_M24B_aminopep-P_CS"/>
</dbReference>
<sequence>MGLTLDECREILDNSHTDGALIVTEPNRIYLSGYASTQAAIAITKEGVFYFTDKRYLHEAREKIPAYMRIGEGSIAQAAELLRPCRRIGIEFELSHSLFNFAAAKTGKRGIFSRALHDISPVLKDMRAVKSQSELCHIRKAQSITDDAFAKLKPFIKEGVSEIELAARLEYIMQSQGAALAFDTIMAFGENSAVPHAHRSERKLKDGDMIVMDFGAKWQGYCSDMTRTLAFGSISGRRAQIYDLVLQANVKAISRLKAGVVGANVQDETRKLFADAGVSEHFTHSLGHGVGIDIHESPNYNARLLRENSVITVEPGLYFDGDFGVRIEDMVKIEQDGAENLTKSDKSLIIIGKN</sequence>
<evidence type="ECO:0000259" key="4">
    <source>
        <dbReference type="Pfam" id="PF00557"/>
    </source>
</evidence>